<keyword evidence="4" id="KW-0812">Transmembrane</keyword>
<feature type="transmembrane region" description="Helical" evidence="4">
    <location>
        <begin position="318"/>
        <end position="339"/>
    </location>
</feature>
<dbReference type="InParanoid" id="A0A2P6NRZ2"/>
<feature type="repeat" description="ANK" evidence="3">
    <location>
        <begin position="160"/>
        <end position="192"/>
    </location>
</feature>
<feature type="transmembrane region" description="Helical" evidence="4">
    <location>
        <begin position="345"/>
        <end position="366"/>
    </location>
</feature>
<dbReference type="PROSITE" id="PS50297">
    <property type="entry name" value="ANK_REP_REGION"/>
    <property type="match status" value="4"/>
</dbReference>
<evidence type="ECO:0000256" key="3">
    <source>
        <dbReference type="PROSITE-ProRule" id="PRU00023"/>
    </source>
</evidence>
<dbReference type="SMART" id="SM00248">
    <property type="entry name" value="ANK"/>
    <property type="match status" value="5"/>
</dbReference>
<keyword evidence="2 3" id="KW-0040">ANK repeat</keyword>
<dbReference type="AlphaFoldDB" id="A0A2P6NRZ2"/>
<dbReference type="Pfam" id="PF00023">
    <property type="entry name" value="Ank"/>
    <property type="match status" value="1"/>
</dbReference>
<dbReference type="Pfam" id="PF13637">
    <property type="entry name" value="Ank_4"/>
    <property type="match status" value="1"/>
</dbReference>
<dbReference type="PANTHER" id="PTHR24161">
    <property type="entry name" value="ANK_REP_REGION DOMAIN-CONTAINING PROTEIN-RELATED"/>
    <property type="match status" value="1"/>
</dbReference>
<proteinExistence type="predicted"/>
<gene>
    <name evidence="5" type="ORF">PROFUN_05169</name>
</gene>
<keyword evidence="4" id="KW-0472">Membrane</keyword>
<keyword evidence="6" id="KW-1185">Reference proteome</keyword>
<dbReference type="PROSITE" id="PS50088">
    <property type="entry name" value="ANK_REPEAT"/>
    <property type="match status" value="4"/>
</dbReference>
<accession>A0A2P6NRZ2</accession>
<feature type="repeat" description="ANK" evidence="3">
    <location>
        <begin position="127"/>
        <end position="159"/>
    </location>
</feature>
<feature type="non-terminal residue" evidence="5">
    <location>
        <position position="401"/>
    </location>
</feature>
<dbReference type="InterPro" id="IPR036770">
    <property type="entry name" value="Ankyrin_rpt-contain_sf"/>
</dbReference>
<dbReference type="InterPro" id="IPR002110">
    <property type="entry name" value="Ankyrin_rpt"/>
</dbReference>
<dbReference type="SUPFAM" id="SSF48403">
    <property type="entry name" value="Ankyrin repeat"/>
    <property type="match status" value="1"/>
</dbReference>
<organism evidence="5 6">
    <name type="scientific">Planoprotostelium fungivorum</name>
    <dbReference type="NCBI Taxonomy" id="1890364"/>
    <lineage>
        <taxon>Eukaryota</taxon>
        <taxon>Amoebozoa</taxon>
        <taxon>Evosea</taxon>
        <taxon>Variosea</taxon>
        <taxon>Cavosteliida</taxon>
        <taxon>Cavosteliaceae</taxon>
        <taxon>Planoprotostelium</taxon>
    </lineage>
</organism>
<feature type="repeat" description="ANK" evidence="3">
    <location>
        <begin position="32"/>
        <end position="64"/>
    </location>
</feature>
<dbReference type="Gene3D" id="1.25.40.20">
    <property type="entry name" value="Ankyrin repeat-containing domain"/>
    <property type="match status" value="3"/>
</dbReference>
<evidence type="ECO:0000256" key="4">
    <source>
        <dbReference type="SAM" id="Phobius"/>
    </source>
</evidence>
<comment type="caution">
    <text evidence="5">The sequence shown here is derived from an EMBL/GenBank/DDBJ whole genome shotgun (WGS) entry which is preliminary data.</text>
</comment>
<dbReference type="STRING" id="1890364.A0A2P6NRZ2"/>
<reference evidence="5 6" key="1">
    <citation type="journal article" date="2018" name="Genome Biol. Evol.">
        <title>Multiple Roots of Fruiting Body Formation in Amoebozoa.</title>
        <authorList>
            <person name="Hillmann F."/>
            <person name="Forbes G."/>
            <person name="Novohradska S."/>
            <person name="Ferling I."/>
            <person name="Riege K."/>
            <person name="Groth M."/>
            <person name="Westermann M."/>
            <person name="Marz M."/>
            <person name="Spaller T."/>
            <person name="Winckler T."/>
            <person name="Schaap P."/>
            <person name="Glockner G."/>
        </authorList>
    </citation>
    <scope>NUCLEOTIDE SEQUENCE [LARGE SCALE GENOMIC DNA]</scope>
    <source>
        <strain evidence="5 6">Jena</strain>
    </source>
</reference>
<protein>
    <submittedName>
        <fullName evidence="5">Uncharacterized protein</fullName>
    </submittedName>
</protein>
<dbReference type="Pfam" id="PF12796">
    <property type="entry name" value="Ank_2"/>
    <property type="match status" value="1"/>
</dbReference>
<feature type="transmembrane region" description="Helical" evidence="4">
    <location>
        <begin position="270"/>
        <end position="298"/>
    </location>
</feature>
<feature type="repeat" description="ANK" evidence="3">
    <location>
        <begin position="93"/>
        <end position="117"/>
    </location>
</feature>
<dbReference type="PANTHER" id="PTHR24161:SF85">
    <property type="entry name" value="PALMITOYLTRANSFERASE HIP14"/>
    <property type="match status" value="1"/>
</dbReference>
<keyword evidence="4" id="KW-1133">Transmembrane helix</keyword>
<evidence type="ECO:0000313" key="5">
    <source>
        <dbReference type="EMBL" id="PRP86690.1"/>
    </source>
</evidence>
<evidence type="ECO:0000256" key="1">
    <source>
        <dbReference type="ARBA" id="ARBA00022737"/>
    </source>
</evidence>
<sequence length="401" mass="45616">MTEDNVSQPGDLQLCRRLLETKAASVTARDTSGNTPLHWAAYRNHLPLVRYYLSKILKRNLNQEQEENETSEEISTFSSAPASGLVDWQNYHDNQTPLHWAAIGGHIRVIHYLVKFGGASVNLTDRSGYNALHFAVQNNHIIVAQYALWRGCNINSKDREGHNALHWSAYQGHERMTQLLLNNSVAVDELDDSRYSPLHWACMKSHFSLVKLIVHHQPRLTPTLLSQRDKDNHTPEDIARGKEAYDIANYLRDIAGSPLLAMDSKTRKKIWFYFILVGGLVAFYSFAYISVPLTLVGIFCAYRAIPRFFPVVMSQHDVVPIVPSWFALIHFLSACVYLYKILSYILFTTLFLALHLAFAYCFHMLIRSDPGKIRGDGMNFKMLISTLEGDRAVPDICVTCN</sequence>
<evidence type="ECO:0000313" key="6">
    <source>
        <dbReference type="Proteomes" id="UP000241769"/>
    </source>
</evidence>
<evidence type="ECO:0000256" key="2">
    <source>
        <dbReference type="ARBA" id="ARBA00023043"/>
    </source>
</evidence>
<name>A0A2P6NRZ2_9EUKA</name>
<keyword evidence="1" id="KW-0677">Repeat</keyword>
<dbReference type="Proteomes" id="UP000241769">
    <property type="component" value="Unassembled WGS sequence"/>
</dbReference>
<dbReference type="OrthoDB" id="6781668at2759"/>
<dbReference type="EMBL" id="MDYQ01000028">
    <property type="protein sequence ID" value="PRP86690.1"/>
    <property type="molecule type" value="Genomic_DNA"/>
</dbReference>